<dbReference type="GO" id="GO:0009279">
    <property type="term" value="C:cell outer membrane"/>
    <property type="evidence" value="ECO:0007669"/>
    <property type="project" value="UniProtKB-SubCell"/>
</dbReference>
<protein>
    <recommendedName>
        <fullName evidence="2">LPS-assembly protein LptD</fullName>
    </recommendedName>
</protein>
<comment type="subunit">
    <text evidence="2">Component of the lipopolysaccharide transport and assembly complex. Interacts with LptE and LptA.</text>
</comment>
<gene>
    <name evidence="2 4" type="primary">lptD</name>
    <name evidence="4" type="ORF">OD750_002890</name>
</gene>
<dbReference type="InterPro" id="IPR007543">
    <property type="entry name" value="LptD_C"/>
</dbReference>
<dbReference type="HAMAP" id="MF_01411">
    <property type="entry name" value="LPS_assembly_LptD"/>
    <property type="match status" value="1"/>
</dbReference>
<proteinExistence type="inferred from homology"/>
<evidence type="ECO:0000256" key="2">
    <source>
        <dbReference type="HAMAP-Rule" id="MF_01411"/>
    </source>
</evidence>
<evidence type="ECO:0000259" key="3">
    <source>
        <dbReference type="Pfam" id="PF04453"/>
    </source>
</evidence>
<dbReference type="PANTHER" id="PTHR30189:SF1">
    <property type="entry name" value="LPS-ASSEMBLY PROTEIN LPTD"/>
    <property type="match status" value="1"/>
</dbReference>
<dbReference type="InterPro" id="IPR050218">
    <property type="entry name" value="LptD"/>
</dbReference>
<reference evidence="4" key="1">
    <citation type="submission" date="2023-02" db="EMBL/GenBank/DDBJ databases">
        <title>Tahibacter soli sp. nov. isolated from soil.</title>
        <authorList>
            <person name="Baek J.H."/>
            <person name="Lee J.K."/>
            <person name="Choi D.G."/>
            <person name="Jeon C.O."/>
        </authorList>
    </citation>
    <scope>NUCLEOTIDE SEQUENCE</scope>
    <source>
        <strain evidence="4">BL</strain>
    </source>
</reference>
<comment type="function">
    <text evidence="2">Together with LptE, is involved in the assembly of lipopolysaccharide (LPS) at the surface of the outer membrane.</text>
</comment>
<feature type="signal peptide" evidence="2">
    <location>
        <begin position="1"/>
        <end position="20"/>
    </location>
</feature>
<comment type="caution">
    <text evidence="4">The sequence shown here is derived from an EMBL/GenBank/DDBJ whole genome shotgun (WGS) entry which is preliminary data.</text>
</comment>
<evidence type="ECO:0000313" key="5">
    <source>
        <dbReference type="Proteomes" id="UP001139971"/>
    </source>
</evidence>
<keyword evidence="1 2" id="KW-0998">Cell outer membrane</keyword>
<accession>A0A9X4BFP1</accession>
<keyword evidence="5" id="KW-1185">Reference proteome</keyword>
<keyword evidence="2" id="KW-0732">Signal</keyword>
<comment type="caution">
    <text evidence="2">Lacks conserved residue(s) required for the propagation of feature annotation.</text>
</comment>
<evidence type="ECO:0000256" key="1">
    <source>
        <dbReference type="ARBA" id="ARBA00023237"/>
    </source>
</evidence>
<dbReference type="GO" id="GO:1990351">
    <property type="term" value="C:transporter complex"/>
    <property type="evidence" value="ECO:0007669"/>
    <property type="project" value="TreeGrafter"/>
</dbReference>
<name>A0A9X4BFP1_9GAMM</name>
<dbReference type="InterPro" id="IPR020889">
    <property type="entry name" value="LipoPS_assembly_LptD"/>
</dbReference>
<dbReference type="Proteomes" id="UP001139971">
    <property type="component" value="Unassembled WGS sequence"/>
</dbReference>
<dbReference type="AlphaFoldDB" id="A0A9X4BFP1"/>
<comment type="similarity">
    <text evidence="2">Belongs to the LptD family.</text>
</comment>
<organism evidence="4 5">
    <name type="scientific">Tahibacter soli</name>
    <dbReference type="NCBI Taxonomy" id="2983605"/>
    <lineage>
        <taxon>Bacteria</taxon>
        <taxon>Pseudomonadati</taxon>
        <taxon>Pseudomonadota</taxon>
        <taxon>Gammaproteobacteria</taxon>
        <taxon>Lysobacterales</taxon>
        <taxon>Rhodanobacteraceae</taxon>
        <taxon>Tahibacter</taxon>
    </lineage>
</organism>
<dbReference type="GO" id="GO:0043165">
    <property type="term" value="P:Gram-negative-bacterium-type cell outer membrane assembly"/>
    <property type="evidence" value="ECO:0007669"/>
    <property type="project" value="UniProtKB-UniRule"/>
</dbReference>
<dbReference type="RefSeq" id="WP_263542713.1">
    <property type="nucleotide sequence ID" value="NZ_JAOVZO020000003.1"/>
</dbReference>
<evidence type="ECO:0000313" key="4">
    <source>
        <dbReference type="EMBL" id="MDC8011490.1"/>
    </source>
</evidence>
<comment type="subcellular location">
    <subcellularLocation>
        <location evidence="2">Cell outer membrane</location>
    </subcellularLocation>
</comment>
<dbReference type="PROSITE" id="PS51257">
    <property type="entry name" value="PROKAR_LIPOPROTEIN"/>
    <property type="match status" value="1"/>
</dbReference>
<keyword evidence="2" id="KW-0472">Membrane</keyword>
<dbReference type="PANTHER" id="PTHR30189">
    <property type="entry name" value="LPS-ASSEMBLY PROTEIN"/>
    <property type="match status" value="1"/>
</dbReference>
<dbReference type="EMBL" id="JAOVZO020000003">
    <property type="protein sequence ID" value="MDC8011490.1"/>
    <property type="molecule type" value="Genomic_DNA"/>
</dbReference>
<sequence length="770" mass="87005" precursor="true">MLRHLVRATALSLYGASALAAAPASTGCPARAIQCKADDFSLCKPNALLDFYTPGLPTTGDRNAAPADFEADRFESADRTKYVLEGKAKINRVDQQVQGDRLTYWTETTAWLAEGNVRYQDAGLLMSASKGQGTTTPNTATMTDVRYQMLNSRGNGTAAEAKLIDADHATMQKVEFTTCDPDDVRWRFTAKDMAIDQAEGIARGHDVTLRIGNTPILWLPYARFPISDERQSGFLYPSFGYNNRAGIDFTLPYYLNLAPNYDATLYPRILGQRGLLAGAEFRYLTDRHRGQLEFTYMPHDRDADRERGYFHFNNFSALASNWNFSANLNHVSDKRYFEDFGDSLSTVSTALLPSNAYFNGSGRGWTASIGGDRYQITDPSLGDQFEPYRRLPRGTFEGELGLLGGLRGGIKSEFVSFYKECAKDSRTLSGDNILCPPNGERLDLYPYLNLPLEGASWFLRPEVGVRYTRYDVTQNAWSTVENTADRFRYRNDSPKRTTPITSVDAGLIFERDTNLFGTAYTQTLEPRLFYLYVPYRNQDDLPIFDTQPLSFDFPQLFSTNRFTGADRQMDANNLTAAVTTRLSETATGAERLSASFGQIRYFDDQRVQMPGVPKTDYAGSAYVAELDLHLSDRWRLKLADQWNPNGDHTDLSTSSLQYRFGERGVLNLGYRYRRDFLEQTDVSALIPLNERWRLIGRWNYSLRDNDTFEGLIGVEHEDCCIAWRVLARQYVRDATGKASNGLYFEIEFKGIGAIGQKTDDFLRRGILGYQ</sequence>
<dbReference type="GO" id="GO:0015920">
    <property type="term" value="P:lipopolysaccharide transport"/>
    <property type="evidence" value="ECO:0007669"/>
    <property type="project" value="InterPro"/>
</dbReference>
<dbReference type="Pfam" id="PF04453">
    <property type="entry name" value="LptD"/>
    <property type="match status" value="1"/>
</dbReference>
<feature type="chain" id="PRO_5041030360" description="LPS-assembly protein LptD" evidence="2">
    <location>
        <begin position="21"/>
        <end position="770"/>
    </location>
</feature>
<feature type="domain" description="LptD C-terminal" evidence="3">
    <location>
        <begin position="306"/>
        <end position="692"/>
    </location>
</feature>